<evidence type="ECO:0000313" key="1">
    <source>
        <dbReference type="EMBL" id="KAJ8369330.1"/>
    </source>
</evidence>
<name>A0A9Q1J4K2_SYNKA</name>
<dbReference type="OrthoDB" id="8931359at2759"/>
<dbReference type="EMBL" id="JAINUF010000003">
    <property type="protein sequence ID" value="KAJ8369330.1"/>
    <property type="molecule type" value="Genomic_DNA"/>
</dbReference>
<sequence length="249" mass="28756">MRAAIDGLLIKYHEAKDLLKRVDADYAAMVQRACTDPNSLLHPTTRQHISRYVKHLAKLKNTSSSLNTSSEKVLETQQLWQSLTTGSQTEESLSRATVEKIVKEILEKQQQQQQKKKMTRNCLACGQPKSRMSFEDFAASPFFERELEAAKQRGAEWKRVAEERKRKSAVQLPTGRLCRFCHQPLKQGPNSPHIHTCFPGVPGKYIYCPSRVFSLYKAQGMVKEMTWMEFQQSDCYEAERDRWAAEKRK</sequence>
<protein>
    <submittedName>
        <fullName evidence="1">Uncharacterized protein</fullName>
    </submittedName>
</protein>
<reference evidence="1" key="1">
    <citation type="journal article" date="2023" name="Science">
        <title>Genome structures resolve the early diversification of teleost fishes.</title>
        <authorList>
            <person name="Parey E."/>
            <person name="Louis A."/>
            <person name="Montfort J."/>
            <person name="Bouchez O."/>
            <person name="Roques C."/>
            <person name="Iampietro C."/>
            <person name="Lluch J."/>
            <person name="Castinel A."/>
            <person name="Donnadieu C."/>
            <person name="Desvignes T."/>
            <person name="Floi Bucao C."/>
            <person name="Jouanno E."/>
            <person name="Wen M."/>
            <person name="Mejri S."/>
            <person name="Dirks R."/>
            <person name="Jansen H."/>
            <person name="Henkel C."/>
            <person name="Chen W.J."/>
            <person name="Zahm M."/>
            <person name="Cabau C."/>
            <person name="Klopp C."/>
            <person name="Thompson A.W."/>
            <person name="Robinson-Rechavi M."/>
            <person name="Braasch I."/>
            <person name="Lecointre G."/>
            <person name="Bobe J."/>
            <person name="Postlethwait J.H."/>
            <person name="Berthelot C."/>
            <person name="Roest Crollius H."/>
            <person name="Guiguen Y."/>
        </authorList>
    </citation>
    <scope>NUCLEOTIDE SEQUENCE</scope>
    <source>
        <strain evidence="1">WJC10195</strain>
    </source>
</reference>
<keyword evidence="2" id="KW-1185">Reference proteome</keyword>
<comment type="caution">
    <text evidence="1">The sequence shown here is derived from an EMBL/GenBank/DDBJ whole genome shotgun (WGS) entry which is preliminary data.</text>
</comment>
<accession>A0A9Q1J4K2</accession>
<dbReference type="AlphaFoldDB" id="A0A9Q1J4K2"/>
<gene>
    <name evidence="1" type="ORF">SKAU_G00093580</name>
</gene>
<dbReference type="Proteomes" id="UP001152622">
    <property type="component" value="Chromosome 3"/>
</dbReference>
<organism evidence="1 2">
    <name type="scientific">Synaphobranchus kaupii</name>
    <name type="common">Kaup's arrowtooth eel</name>
    <dbReference type="NCBI Taxonomy" id="118154"/>
    <lineage>
        <taxon>Eukaryota</taxon>
        <taxon>Metazoa</taxon>
        <taxon>Chordata</taxon>
        <taxon>Craniata</taxon>
        <taxon>Vertebrata</taxon>
        <taxon>Euteleostomi</taxon>
        <taxon>Actinopterygii</taxon>
        <taxon>Neopterygii</taxon>
        <taxon>Teleostei</taxon>
        <taxon>Anguilliformes</taxon>
        <taxon>Synaphobranchidae</taxon>
        <taxon>Synaphobranchus</taxon>
    </lineage>
</organism>
<proteinExistence type="predicted"/>
<evidence type="ECO:0000313" key="2">
    <source>
        <dbReference type="Proteomes" id="UP001152622"/>
    </source>
</evidence>